<organism evidence="1 2">
    <name type="scientific">Avena sativa</name>
    <name type="common">Oat</name>
    <dbReference type="NCBI Taxonomy" id="4498"/>
    <lineage>
        <taxon>Eukaryota</taxon>
        <taxon>Viridiplantae</taxon>
        <taxon>Streptophyta</taxon>
        <taxon>Embryophyta</taxon>
        <taxon>Tracheophyta</taxon>
        <taxon>Spermatophyta</taxon>
        <taxon>Magnoliopsida</taxon>
        <taxon>Liliopsida</taxon>
        <taxon>Poales</taxon>
        <taxon>Poaceae</taxon>
        <taxon>BOP clade</taxon>
        <taxon>Pooideae</taxon>
        <taxon>Poodae</taxon>
        <taxon>Poeae</taxon>
        <taxon>Poeae Chloroplast Group 1 (Aveneae type)</taxon>
        <taxon>Aveninae</taxon>
        <taxon>Avena</taxon>
    </lineage>
</organism>
<evidence type="ECO:0000313" key="1">
    <source>
        <dbReference type="EnsemblPlants" id="AVESA.00010b.r2.6AG1063520.1.CDS"/>
    </source>
</evidence>
<accession>A0ACD5YY79</accession>
<evidence type="ECO:0000313" key="2">
    <source>
        <dbReference type="Proteomes" id="UP001732700"/>
    </source>
</evidence>
<reference evidence="1" key="1">
    <citation type="submission" date="2021-05" db="EMBL/GenBank/DDBJ databases">
        <authorList>
            <person name="Scholz U."/>
            <person name="Mascher M."/>
            <person name="Fiebig A."/>
        </authorList>
    </citation>
    <scope>NUCLEOTIDE SEQUENCE [LARGE SCALE GENOMIC DNA]</scope>
</reference>
<sequence length="419" mass="48443">MPRTPATHRRRGKRPIDGAHRTNSPTHHRGLLGPNRFLAVRSFSLRFALATAPHHRHKRRIDGTPHPAPQPPRRRRSSSSRVVPHHFLALRPFFLHYVLASSALPPCGRRKVSVLDMGGMVSLSRQLRKKTEDGGVRGYKRNVEGPREVGDLSANAAWRGIDDAGDITMEEAPSYKPEEDLHGLFTPLTNEEESEVNSLLCDSGHSKDILVLHEPSNIEITREKLGCLRPRGWLNDEVINLYLELLKERAEREPRRFLKCHFFNTFFFKKLACGKTGYDYQSVRRWTSLNKLGYGLWECDKIFVPIHRDLHWCLAVINMKEKTYQFLDSLGGMDLDVLGILATYIMDELKDKINIEIDFSSWRREPDPFPLQHNGWDCGMFMLKFIDFYSRGLGLSFGQEHMEYFRKRTAKEILRLKAE</sequence>
<name>A0ACD5YY79_AVESA</name>
<dbReference type="Proteomes" id="UP001732700">
    <property type="component" value="Chromosome 6A"/>
</dbReference>
<dbReference type="EnsemblPlants" id="AVESA.00010b.r2.6AG1063520.1">
    <property type="protein sequence ID" value="AVESA.00010b.r2.6AG1063520.1.CDS"/>
    <property type="gene ID" value="AVESA.00010b.r2.6AG1063520"/>
</dbReference>
<reference evidence="1" key="2">
    <citation type="submission" date="2025-09" db="UniProtKB">
        <authorList>
            <consortium name="EnsemblPlants"/>
        </authorList>
    </citation>
    <scope>IDENTIFICATION</scope>
</reference>
<protein>
    <submittedName>
        <fullName evidence="1">Uncharacterized protein</fullName>
    </submittedName>
</protein>
<keyword evidence="2" id="KW-1185">Reference proteome</keyword>
<proteinExistence type="predicted"/>